<evidence type="ECO:0000313" key="12">
    <source>
        <dbReference type="Proteomes" id="UP001156940"/>
    </source>
</evidence>
<comment type="catalytic activity">
    <reaction evidence="8 9">
        <text>hydroxymethylbilane = uroporphyrinogen III + H2O</text>
        <dbReference type="Rhea" id="RHEA:18965"/>
        <dbReference type="ChEBI" id="CHEBI:15377"/>
        <dbReference type="ChEBI" id="CHEBI:57308"/>
        <dbReference type="ChEBI" id="CHEBI:57845"/>
        <dbReference type="EC" id="4.2.1.75"/>
    </reaction>
</comment>
<dbReference type="Pfam" id="PF02602">
    <property type="entry name" value="HEM4"/>
    <property type="match status" value="1"/>
</dbReference>
<evidence type="ECO:0000256" key="9">
    <source>
        <dbReference type="RuleBase" id="RU366031"/>
    </source>
</evidence>
<dbReference type="GO" id="GO:0004852">
    <property type="term" value="F:uroporphyrinogen-III synthase activity"/>
    <property type="evidence" value="ECO:0007669"/>
    <property type="project" value="UniProtKB-EC"/>
</dbReference>
<reference evidence="11 12" key="1">
    <citation type="submission" date="2023-04" db="EMBL/GenBank/DDBJ databases">
        <title>Luteimonas endophyticus RD2P54.</title>
        <authorList>
            <person name="Sun J.-Q."/>
        </authorList>
    </citation>
    <scope>NUCLEOTIDE SEQUENCE [LARGE SCALE GENOMIC DNA]</scope>
    <source>
        <strain evidence="11 12">RD2P54</strain>
    </source>
</reference>
<evidence type="ECO:0000256" key="8">
    <source>
        <dbReference type="ARBA" id="ARBA00048617"/>
    </source>
</evidence>
<comment type="pathway">
    <text evidence="1 9">Porphyrin-containing compound metabolism; protoporphyrin-IX biosynthesis; coproporphyrinogen-III from 5-aminolevulinate: step 3/4.</text>
</comment>
<keyword evidence="5 9" id="KW-0627">Porphyrin biosynthesis</keyword>
<name>A0ABT6J907_9GAMM</name>
<evidence type="ECO:0000313" key="11">
    <source>
        <dbReference type="EMBL" id="MDH5823307.1"/>
    </source>
</evidence>
<dbReference type="Gene3D" id="3.40.50.10090">
    <property type="match status" value="2"/>
</dbReference>
<dbReference type="EMBL" id="JARXRM010000031">
    <property type="protein sequence ID" value="MDH5823307.1"/>
    <property type="molecule type" value="Genomic_DNA"/>
</dbReference>
<evidence type="ECO:0000256" key="1">
    <source>
        <dbReference type="ARBA" id="ARBA00004772"/>
    </source>
</evidence>
<evidence type="ECO:0000256" key="4">
    <source>
        <dbReference type="ARBA" id="ARBA00023239"/>
    </source>
</evidence>
<dbReference type="PANTHER" id="PTHR38042">
    <property type="entry name" value="UROPORPHYRINOGEN-III SYNTHASE, CHLOROPLASTIC"/>
    <property type="match status" value="1"/>
</dbReference>
<evidence type="ECO:0000256" key="6">
    <source>
        <dbReference type="ARBA" id="ARBA00037589"/>
    </source>
</evidence>
<dbReference type="SUPFAM" id="SSF69618">
    <property type="entry name" value="HemD-like"/>
    <property type="match status" value="1"/>
</dbReference>
<evidence type="ECO:0000256" key="2">
    <source>
        <dbReference type="ARBA" id="ARBA00008133"/>
    </source>
</evidence>
<comment type="caution">
    <text evidence="11">The sequence shown here is derived from an EMBL/GenBank/DDBJ whole genome shotgun (WGS) entry which is preliminary data.</text>
</comment>
<dbReference type="InterPro" id="IPR036108">
    <property type="entry name" value="4pyrrol_syn_uPrphyn_synt_sf"/>
</dbReference>
<feature type="domain" description="Tetrapyrrole biosynthesis uroporphyrinogen III synthase" evidence="10">
    <location>
        <begin position="28"/>
        <end position="248"/>
    </location>
</feature>
<protein>
    <recommendedName>
        <fullName evidence="7 9">Uroporphyrinogen-III synthase</fullName>
        <ecNumber evidence="3 9">4.2.1.75</ecNumber>
    </recommendedName>
</protein>
<gene>
    <name evidence="11" type="ORF">QFW77_09960</name>
</gene>
<keyword evidence="12" id="KW-1185">Reference proteome</keyword>
<dbReference type="CDD" id="cd06578">
    <property type="entry name" value="HemD"/>
    <property type="match status" value="1"/>
</dbReference>
<keyword evidence="4 9" id="KW-0456">Lyase</keyword>
<evidence type="ECO:0000256" key="7">
    <source>
        <dbReference type="ARBA" id="ARBA00040167"/>
    </source>
</evidence>
<evidence type="ECO:0000259" key="10">
    <source>
        <dbReference type="Pfam" id="PF02602"/>
    </source>
</evidence>
<dbReference type="PANTHER" id="PTHR38042:SF1">
    <property type="entry name" value="UROPORPHYRINOGEN-III SYNTHASE, CHLOROPLASTIC"/>
    <property type="match status" value="1"/>
</dbReference>
<dbReference type="InterPro" id="IPR003754">
    <property type="entry name" value="4pyrrol_synth_uPrphyn_synth"/>
</dbReference>
<evidence type="ECO:0000256" key="3">
    <source>
        <dbReference type="ARBA" id="ARBA00013109"/>
    </source>
</evidence>
<proteinExistence type="inferred from homology"/>
<dbReference type="Proteomes" id="UP001156940">
    <property type="component" value="Unassembled WGS sequence"/>
</dbReference>
<accession>A0ABT6J907</accession>
<organism evidence="11 12">
    <name type="scientific">Luteimonas endophytica</name>
    <dbReference type="NCBI Taxonomy" id="3042023"/>
    <lineage>
        <taxon>Bacteria</taxon>
        <taxon>Pseudomonadati</taxon>
        <taxon>Pseudomonadota</taxon>
        <taxon>Gammaproteobacteria</taxon>
        <taxon>Lysobacterales</taxon>
        <taxon>Lysobacteraceae</taxon>
        <taxon>Luteimonas</taxon>
    </lineage>
</organism>
<dbReference type="EC" id="4.2.1.75" evidence="3 9"/>
<evidence type="ECO:0000256" key="5">
    <source>
        <dbReference type="ARBA" id="ARBA00023244"/>
    </source>
</evidence>
<dbReference type="RefSeq" id="WP_280574461.1">
    <property type="nucleotide sequence ID" value="NZ_JARXRM010000031.1"/>
</dbReference>
<sequence length="256" mass="26347">MLGATDSSALAGCYVISLRPVGAHAGLRRAAARHGARVLALAPWKLVRLDDAGSVRDLRAALSAPRVVFTSPAAVRAAAALRPLRPRAGQVWLGVGAGTLAALRRCGVASAAAPERMDSEGLLAMPQLRGVRGLTVGLVTAPGGRGRIAAVLRRRGAQLLRADVYRRLPVAPAPHALARLRALRAPLLLAVSSGEALERTLAALPPDLAARLRQARVLAASARLADLARARGFARVAVAADARPGSLLAAAGAPIR</sequence>
<dbReference type="InterPro" id="IPR039793">
    <property type="entry name" value="UROS/Hem4"/>
</dbReference>
<comment type="similarity">
    <text evidence="2 9">Belongs to the uroporphyrinogen-III synthase family.</text>
</comment>
<comment type="function">
    <text evidence="6 9">Catalyzes cyclization of the linear tetrapyrrole, hydroxymethylbilane, to the macrocyclic uroporphyrinogen III.</text>
</comment>